<comment type="similarity">
    <text evidence="1 2">Belongs to the cytochrome P450 family.</text>
</comment>
<dbReference type="EMBL" id="BAAASL010000005">
    <property type="protein sequence ID" value="GAA2712158.1"/>
    <property type="molecule type" value="Genomic_DNA"/>
</dbReference>
<keyword evidence="2" id="KW-0408">Iron</keyword>
<keyword evidence="4" id="KW-1185">Reference proteome</keyword>
<name>A0ABP6G310_9ACTN</name>
<dbReference type="Gene3D" id="1.10.630.10">
    <property type="entry name" value="Cytochrome P450"/>
    <property type="match status" value="1"/>
</dbReference>
<dbReference type="Pfam" id="PF00067">
    <property type="entry name" value="p450"/>
    <property type="match status" value="1"/>
</dbReference>
<accession>A0ABP6G310</accession>
<evidence type="ECO:0000313" key="4">
    <source>
        <dbReference type="Proteomes" id="UP001500886"/>
    </source>
</evidence>
<gene>
    <name evidence="3" type="ORF">GCM10010315_15220</name>
</gene>
<evidence type="ECO:0000256" key="2">
    <source>
        <dbReference type="RuleBase" id="RU000461"/>
    </source>
</evidence>
<dbReference type="InterPro" id="IPR001128">
    <property type="entry name" value="Cyt_P450"/>
</dbReference>
<dbReference type="SUPFAM" id="SSF48264">
    <property type="entry name" value="Cytochrome P450"/>
    <property type="match status" value="1"/>
</dbReference>
<keyword evidence="2" id="KW-0560">Oxidoreductase</keyword>
<evidence type="ECO:0000313" key="3">
    <source>
        <dbReference type="EMBL" id="GAA2712158.1"/>
    </source>
</evidence>
<dbReference type="RefSeq" id="WP_344434043.1">
    <property type="nucleotide sequence ID" value="NZ_BAAASL010000005.1"/>
</dbReference>
<reference evidence="4" key="1">
    <citation type="journal article" date="2019" name="Int. J. Syst. Evol. Microbiol.">
        <title>The Global Catalogue of Microorganisms (GCM) 10K type strain sequencing project: providing services to taxonomists for standard genome sequencing and annotation.</title>
        <authorList>
            <consortium name="The Broad Institute Genomics Platform"/>
            <consortium name="The Broad Institute Genome Sequencing Center for Infectious Disease"/>
            <person name="Wu L."/>
            <person name="Ma J."/>
        </authorList>
    </citation>
    <scope>NUCLEOTIDE SEQUENCE [LARGE SCALE GENOMIC DNA]</scope>
    <source>
        <strain evidence="4">JCM 4542</strain>
    </source>
</reference>
<dbReference type="InterPro" id="IPR017972">
    <property type="entry name" value="Cyt_P450_CS"/>
</dbReference>
<keyword evidence="2" id="KW-0349">Heme</keyword>
<evidence type="ECO:0000256" key="1">
    <source>
        <dbReference type="ARBA" id="ARBA00010617"/>
    </source>
</evidence>
<proteinExistence type="inferred from homology"/>
<dbReference type="PANTHER" id="PTHR46696">
    <property type="entry name" value="P450, PUTATIVE (EUROFUNG)-RELATED"/>
    <property type="match status" value="1"/>
</dbReference>
<comment type="caution">
    <text evidence="3">The sequence shown here is derived from an EMBL/GenBank/DDBJ whole genome shotgun (WGS) entry which is preliminary data.</text>
</comment>
<dbReference type="InterPro" id="IPR036396">
    <property type="entry name" value="Cyt_P450_sf"/>
</dbReference>
<dbReference type="Proteomes" id="UP001500886">
    <property type="component" value="Unassembled WGS sequence"/>
</dbReference>
<keyword evidence="2" id="KW-0479">Metal-binding</keyword>
<dbReference type="InterPro" id="IPR002397">
    <property type="entry name" value="Cyt_P450_B"/>
</dbReference>
<keyword evidence="2" id="KW-0503">Monooxygenase</keyword>
<dbReference type="PANTHER" id="PTHR46696:SF1">
    <property type="entry name" value="CYTOCHROME P450 YJIB-RELATED"/>
    <property type="match status" value="1"/>
</dbReference>
<dbReference type="PRINTS" id="PR00359">
    <property type="entry name" value="BP450"/>
</dbReference>
<dbReference type="PROSITE" id="PS00086">
    <property type="entry name" value="CYTOCHROME_P450"/>
    <property type="match status" value="1"/>
</dbReference>
<organism evidence="3 4">
    <name type="scientific">Streptomyces luteosporeus</name>
    <dbReference type="NCBI Taxonomy" id="173856"/>
    <lineage>
        <taxon>Bacteria</taxon>
        <taxon>Bacillati</taxon>
        <taxon>Actinomycetota</taxon>
        <taxon>Actinomycetes</taxon>
        <taxon>Kitasatosporales</taxon>
        <taxon>Streptomycetaceae</taxon>
        <taxon>Streptomyces</taxon>
    </lineage>
</organism>
<protein>
    <submittedName>
        <fullName evidence="3">Cytochrome P450</fullName>
    </submittedName>
</protein>
<sequence length="395" mass="42483">MTTTPGLETADPLFNPLDPAVLADPYPVYRTLRESDPVHWHEQIDSWILTRYADCATVLRDTDLFTADFRRIGIPTPDTLLSLQTLDPPDQTPLRHLALGAVRAQDLDALGTELAAHADVLLATLTPRGSFDFVRDFADPFTLTAITRFLGTEPPAADEEFARRNDDLDHSMDESLDPDAAEPGRQARAHFNDLVRSWLADPGPDGVLAHVVAHLPGSGVAADDVLVNSVRAFFHAGFEVPSRFLGNAVAALLATPGAWQALRAGDIPLESAVEELIRHVGPVQALARACTADTAIGGRTVRKGQVVTALIGAANRDPQQFPDPDTLRLDRTPNPHLGFGRGSHSCLGLGLARLEARIVLAALLRRGTWRPAGAPVVRPNGTLRGLAALPVALEH</sequence>